<dbReference type="Pfam" id="PF07859">
    <property type="entry name" value="Abhydrolase_3"/>
    <property type="match status" value="1"/>
</dbReference>
<dbReference type="InterPro" id="IPR050300">
    <property type="entry name" value="GDXG_lipolytic_enzyme"/>
</dbReference>
<dbReference type="STRING" id="2010991.A0A3M2SBS9"/>
<dbReference type="GO" id="GO:0016787">
    <property type="term" value="F:hydrolase activity"/>
    <property type="evidence" value="ECO:0007669"/>
    <property type="project" value="UniProtKB-KW"/>
</dbReference>
<sequence>MAGSQCPERHPKLQEAISQRPFPGFPFVPENRAARRQHLDSLKHMLPVPEPIPEVIEDTIQVEARDGYKIPTKYYRPAAKGEKRPLMVLFHEGGWVMGDVTDEDSNARHFVRDLGIVCLNVEYRLAPEHPFPTGVLDCWDVLKWAAENASQVGADPTKGFMVGGSSAGSNIAAALVHVSIKEQLQPPITGQWLCVPYLLPPEIVPDKYREDYTSMWTNRSDPVLGPLLEGPEDTTAGSFIKTLLKVDIHSPLFSPFAKEWYPPTAETKHKLPKTFFQVAGLDPLRDHALIYKRALEEEWEAPTRLKLYEGYGHMFWTNWPELDRCQDYWKDMIKGIEWLLNA</sequence>
<dbReference type="SUPFAM" id="SSF53474">
    <property type="entry name" value="alpha/beta-Hydrolases"/>
    <property type="match status" value="1"/>
</dbReference>
<name>A0A3M2SBS9_9HYPO</name>
<dbReference type="Gene3D" id="3.40.50.1820">
    <property type="entry name" value="alpha/beta hydrolase"/>
    <property type="match status" value="1"/>
</dbReference>
<keyword evidence="1" id="KW-0378">Hydrolase</keyword>
<comment type="caution">
    <text evidence="3">The sequence shown here is derived from an EMBL/GenBank/DDBJ whole genome shotgun (WGS) entry which is preliminary data.</text>
</comment>
<reference evidence="3 4" key="1">
    <citation type="submission" date="2017-06" db="EMBL/GenBank/DDBJ databases">
        <title>Comparative genomic analysis of Ambrosia Fusariam Clade fungi.</title>
        <authorList>
            <person name="Stajich J.E."/>
            <person name="Carrillo J."/>
            <person name="Kijimoto T."/>
            <person name="Eskalen A."/>
            <person name="O'Donnell K."/>
            <person name="Kasson M."/>
        </authorList>
    </citation>
    <scope>NUCLEOTIDE SEQUENCE [LARGE SCALE GENOMIC DNA]</scope>
    <source>
        <strain evidence="3">UCR3666</strain>
    </source>
</reference>
<evidence type="ECO:0000313" key="3">
    <source>
        <dbReference type="EMBL" id="RMJ15030.1"/>
    </source>
</evidence>
<dbReference type="EMBL" id="NKUJ01000072">
    <property type="protein sequence ID" value="RMJ15030.1"/>
    <property type="molecule type" value="Genomic_DNA"/>
</dbReference>
<accession>A0A3M2SBS9</accession>
<dbReference type="InterPro" id="IPR029058">
    <property type="entry name" value="AB_hydrolase_fold"/>
</dbReference>
<proteinExistence type="predicted"/>
<dbReference type="PANTHER" id="PTHR48081:SF8">
    <property type="entry name" value="ALPHA_BETA HYDROLASE FOLD-3 DOMAIN-CONTAINING PROTEIN-RELATED"/>
    <property type="match status" value="1"/>
</dbReference>
<dbReference type="Proteomes" id="UP000277212">
    <property type="component" value="Unassembled WGS sequence"/>
</dbReference>
<dbReference type="PANTHER" id="PTHR48081">
    <property type="entry name" value="AB HYDROLASE SUPERFAMILY PROTEIN C4A8.06C"/>
    <property type="match status" value="1"/>
</dbReference>
<keyword evidence="4" id="KW-1185">Reference proteome</keyword>
<protein>
    <recommendedName>
        <fullName evidence="2">Alpha/beta hydrolase fold-3 domain-containing protein</fullName>
    </recommendedName>
</protein>
<feature type="domain" description="Alpha/beta hydrolase fold-3" evidence="2">
    <location>
        <begin position="87"/>
        <end position="316"/>
    </location>
</feature>
<evidence type="ECO:0000259" key="2">
    <source>
        <dbReference type="Pfam" id="PF07859"/>
    </source>
</evidence>
<evidence type="ECO:0000256" key="1">
    <source>
        <dbReference type="ARBA" id="ARBA00022801"/>
    </source>
</evidence>
<dbReference type="OrthoDB" id="408631at2759"/>
<organism evidence="3 4">
    <name type="scientific">Fusarium kuroshium</name>
    <dbReference type="NCBI Taxonomy" id="2010991"/>
    <lineage>
        <taxon>Eukaryota</taxon>
        <taxon>Fungi</taxon>
        <taxon>Dikarya</taxon>
        <taxon>Ascomycota</taxon>
        <taxon>Pezizomycotina</taxon>
        <taxon>Sordariomycetes</taxon>
        <taxon>Hypocreomycetidae</taxon>
        <taxon>Hypocreales</taxon>
        <taxon>Nectriaceae</taxon>
        <taxon>Fusarium</taxon>
        <taxon>Fusarium solani species complex</taxon>
    </lineage>
</organism>
<dbReference type="InterPro" id="IPR013094">
    <property type="entry name" value="AB_hydrolase_3"/>
</dbReference>
<gene>
    <name evidence="3" type="ORF">CDV36_005313</name>
</gene>
<dbReference type="AlphaFoldDB" id="A0A3M2SBS9"/>
<evidence type="ECO:0000313" key="4">
    <source>
        <dbReference type="Proteomes" id="UP000277212"/>
    </source>
</evidence>